<keyword evidence="2" id="KW-0238">DNA-binding</keyword>
<reference evidence="5 6" key="1">
    <citation type="submission" date="2018-08" db="EMBL/GenBank/DDBJ databases">
        <title>Microbispora. triticiradicis sp. nov., a novel actinomycete isolated from the root of wheat (Triticum aestivum L.)).</title>
        <authorList>
            <person name="Han C."/>
        </authorList>
    </citation>
    <scope>NUCLEOTIDE SEQUENCE [LARGE SCALE GENOMIC DNA]</scope>
    <source>
        <strain evidence="5 6">NEAU-HRDPA2-9</strain>
    </source>
</reference>
<sequence>LALAEVALARRWGAPRPLGRALRVAGVVLGARDGFPLLAEAVDVLAGSPARLEYAKALVDLAAAAGRRGRRGWARELLDDAAELAAQCDCPPLRERVDAMSGAAGSRTASAGPGATALTSTERRVAELAATGLSNREIAETLFVTPKTVELHLTNTYRKLRIGGRVELVHALDRVAAGTARPPRTRR</sequence>
<name>A0ABX9L9Q8_9ACTN</name>
<keyword evidence="3" id="KW-0804">Transcription</keyword>
<dbReference type="SMART" id="SM00421">
    <property type="entry name" value="HTH_LUXR"/>
    <property type="match status" value="1"/>
</dbReference>
<dbReference type="Pfam" id="PF00196">
    <property type="entry name" value="GerE"/>
    <property type="match status" value="1"/>
</dbReference>
<dbReference type="PANTHER" id="PTHR44688:SF16">
    <property type="entry name" value="DNA-BINDING TRANSCRIPTIONAL ACTIVATOR DEVR_DOSR"/>
    <property type="match status" value="1"/>
</dbReference>
<evidence type="ECO:0000256" key="1">
    <source>
        <dbReference type="ARBA" id="ARBA00023015"/>
    </source>
</evidence>
<organism evidence="5 6">
    <name type="scientific">Microbispora triticiradicis</name>
    <dbReference type="NCBI Taxonomy" id="2200763"/>
    <lineage>
        <taxon>Bacteria</taxon>
        <taxon>Bacillati</taxon>
        <taxon>Actinomycetota</taxon>
        <taxon>Actinomycetes</taxon>
        <taxon>Streptosporangiales</taxon>
        <taxon>Streptosporangiaceae</taxon>
        <taxon>Microbispora</taxon>
    </lineage>
</organism>
<dbReference type="SUPFAM" id="SSF46894">
    <property type="entry name" value="C-terminal effector domain of the bipartite response regulators"/>
    <property type="match status" value="1"/>
</dbReference>
<feature type="non-terminal residue" evidence="5">
    <location>
        <position position="1"/>
    </location>
</feature>
<keyword evidence="1" id="KW-0805">Transcription regulation</keyword>
<dbReference type="InterPro" id="IPR036388">
    <property type="entry name" value="WH-like_DNA-bd_sf"/>
</dbReference>
<dbReference type="InterPro" id="IPR016032">
    <property type="entry name" value="Sig_transdc_resp-reg_C-effctor"/>
</dbReference>
<proteinExistence type="predicted"/>
<comment type="caution">
    <text evidence="5">The sequence shown here is derived from an EMBL/GenBank/DDBJ whole genome shotgun (WGS) entry which is preliminary data.</text>
</comment>
<protein>
    <submittedName>
        <fullName evidence="5">LuxR family transcriptional regulator</fullName>
    </submittedName>
</protein>
<keyword evidence="6" id="KW-1185">Reference proteome</keyword>
<dbReference type="RefSeq" id="WP_133306166.1">
    <property type="nucleotide sequence ID" value="NZ_QFZU02000202.1"/>
</dbReference>
<dbReference type="CDD" id="cd06170">
    <property type="entry name" value="LuxR_C_like"/>
    <property type="match status" value="1"/>
</dbReference>
<feature type="domain" description="HTH luxR-type" evidence="4">
    <location>
        <begin position="111"/>
        <end position="176"/>
    </location>
</feature>
<evidence type="ECO:0000256" key="3">
    <source>
        <dbReference type="ARBA" id="ARBA00023163"/>
    </source>
</evidence>
<dbReference type="Gene3D" id="1.10.10.10">
    <property type="entry name" value="Winged helix-like DNA-binding domain superfamily/Winged helix DNA-binding domain"/>
    <property type="match status" value="1"/>
</dbReference>
<dbReference type="InterPro" id="IPR000792">
    <property type="entry name" value="Tscrpt_reg_LuxR_C"/>
</dbReference>
<evidence type="ECO:0000259" key="4">
    <source>
        <dbReference type="PROSITE" id="PS50043"/>
    </source>
</evidence>
<evidence type="ECO:0000256" key="2">
    <source>
        <dbReference type="ARBA" id="ARBA00023125"/>
    </source>
</evidence>
<dbReference type="PANTHER" id="PTHR44688">
    <property type="entry name" value="DNA-BINDING TRANSCRIPTIONAL ACTIVATOR DEVR_DOSR"/>
    <property type="match status" value="1"/>
</dbReference>
<evidence type="ECO:0000313" key="6">
    <source>
        <dbReference type="Proteomes" id="UP000262538"/>
    </source>
</evidence>
<dbReference type="Proteomes" id="UP000262538">
    <property type="component" value="Unassembled WGS sequence"/>
</dbReference>
<dbReference type="PRINTS" id="PR00038">
    <property type="entry name" value="HTHLUXR"/>
</dbReference>
<accession>A0ABX9L9Q8</accession>
<dbReference type="PROSITE" id="PS50043">
    <property type="entry name" value="HTH_LUXR_2"/>
    <property type="match status" value="1"/>
</dbReference>
<gene>
    <name evidence="5" type="ORF">DI270_033415</name>
</gene>
<dbReference type="PROSITE" id="PS00622">
    <property type="entry name" value="HTH_LUXR_1"/>
    <property type="match status" value="1"/>
</dbReference>
<dbReference type="EMBL" id="QFZU02000202">
    <property type="protein sequence ID" value="RGA00698.1"/>
    <property type="molecule type" value="Genomic_DNA"/>
</dbReference>
<evidence type="ECO:0000313" key="5">
    <source>
        <dbReference type="EMBL" id="RGA00698.1"/>
    </source>
</evidence>